<feature type="region of interest" description="Disordered" evidence="11">
    <location>
        <begin position="281"/>
        <end position="305"/>
    </location>
</feature>
<evidence type="ECO:0000256" key="9">
    <source>
        <dbReference type="ARBA" id="ARBA00038080"/>
    </source>
</evidence>
<feature type="compositionally biased region" description="Polar residues" evidence="11">
    <location>
        <begin position="692"/>
        <end position="708"/>
    </location>
</feature>
<dbReference type="InterPro" id="IPR055282">
    <property type="entry name" value="PPI1-4"/>
</dbReference>
<evidence type="ECO:0000256" key="12">
    <source>
        <dbReference type="SAM" id="Phobius"/>
    </source>
</evidence>
<feature type="coiled-coil region" evidence="10">
    <location>
        <begin position="838"/>
        <end position="927"/>
    </location>
</feature>
<organism evidence="13 14">
    <name type="scientific">Olea europaea subsp. europaea</name>
    <dbReference type="NCBI Taxonomy" id="158383"/>
    <lineage>
        <taxon>Eukaryota</taxon>
        <taxon>Viridiplantae</taxon>
        <taxon>Streptophyta</taxon>
        <taxon>Embryophyta</taxon>
        <taxon>Tracheophyta</taxon>
        <taxon>Spermatophyta</taxon>
        <taxon>Magnoliopsida</taxon>
        <taxon>eudicotyledons</taxon>
        <taxon>Gunneridae</taxon>
        <taxon>Pentapetalae</taxon>
        <taxon>asterids</taxon>
        <taxon>lamiids</taxon>
        <taxon>Lamiales</taxon>
        <taxon>Oleaceae</taxon>
        <taxon>Oleeae</taxon>
        <taxon>Olea</taxon>
    </lineage>
</organism>
<accession>A0A8S0SSU9</accession>
<evidence type="ECO:0000313" key="14">
    <source>
        <dbReference type="Proteomes" id="UP000594638"/>
    </source>
</evidence>
<feature type="compositionally biased region" description="Basic and acidic residues" evidence="11">
    <location>
        <begin position="1231"/>
        <end position="1250"/>
    </location>
</feature>
<evidence type="ECO:0000256" key="11">
    <source>
        <dbReference type="SAM" id="MobiDB-lite"/>
    </source>
</evidence>
<evidence type="ECO:0000256" key="7">
    <source>
        <dbReference type="ARBA" id="ARBA00023054"/>
    </source>
</evidence>
<reference evidence="13 14" key="1">
    <citation type="submission" date="2019-12" db="EMBL/GenBank/DDBJ databases">
        <authorList>
            <person name="Alioto T."/>
            <person name="Alioto T."/>
            <person name="Gomez Garrido J."/>
        </authorList>
    </citation>
    <scope>NUCLEOTIDE SEQUENCE [LARGE SCALE GENOMIC DNA]</scope>
</reference>
<feature type="compositionally biased region" description="Basic and acidic residues" evidence="11">
    <location>
        <begin position="413"/>
        <end position="427"/>
    </location>
</feature>
<gene>
    <name evidence="13" type="ORF">OLEA9_A011565</name>
</gene>
<comment type="caution">
    <text evidence="13">The sequence shown here is derived from an EMBL/GenBank/DDBJ whole genome shotgun (WGS) entry which is preliminary data.</text>
</comment>
<dbReference type="GO" id="GO:0005886">
    <property type="term" value="C:plasma membrane"/>
    <property type="evidence" value="ECO:0007669"/>
    <property type="project" value="UniProtKB-SubCell"/>
</dbReference>
<feature type="region of interest" description="Disordered" evidence="11">
    <location>
        <begin position="685"/>
        <end position="710"/>
    </location>
</feature>
<dbReference type="EMBL" id="CACTIH010005502">
    <property type="protein sequence ID" value="CAA2995480.1"/>
    <property type="molecule type" value="Genomic_DNA"/>
</dbReference>
<feature type="compositionally biased region" description="Polar residues" evidence="11">
    <location>
        <begin position="226"/>
        <end position="247"/>
    </location>
</feature>
<feature type="region of interest" description="Disordered" evidence="11">
    <location>
        <begin position="413"/>
        <end position="436"/>
    </location>
</feature>
<feature type="transmembrane region" description="Helical" evidence="12">
    <location>
        <begin position="1289"/>
        <end position="1308"/>
    </location>
</feature>
<comment type="similarity">
    <text evidence="9">Belongs to the plant Proton pump-interactor protein family.</text>
</comment>
<evidence type="ECO:0000313" key="13">
    <source>
        <dbReference type="EMBL" id="CAA2995480.1"/>
    </source>
</evidence>
<keyword evidence="4 12" id="KW-0812">Transmembrane</keyword>
<feature type="region of interest" description="Disordered" evidence="11">
    <location>
        <begin position="499"/>
        <end position="552"/>
    </location>
</feature>
<evidence type="ECO:0000256" key="3">
    <source>
        <dbReference type="ARBA" id="ARBA00022475"/>
    </source>
</evidence>
<dbReference type="OrthoDB" id="1703439at2759"/>
<keyword evidence="5" id="KW-0256">Endoplasmic reticulum</keyword>
<feature type="region of interest" description="Disordered" evidence="11">
    <location>
        <begin position="1100"/>
        <end position="1280"/>
    </location>
</feature>
<dbReference type="PANTHER" id="PTHR32219">
    <property type="entry name" value="RNA-BINDING PROTEIN YLMH-RELATED"/>
    <property type="match status" value="1"/>
</dbReference>
<feature type="compositionally biased region" description="Basic and acidic residues" evidence="11">
    <location>
        <begin position="1138"/>
        <end position="1190"/>
    </location>
</feature>
<dbReference type="Proteomes" id="UP000594638">
    <property type="component" value="Unassembled WGS sequence"/>
</dbReference>
<evidence type="ECO:0000256" key="4">
    <source>
        <dbReference type="ARBA" id="ARBA00022692"/>
    </source>
</evidence>
<sequence>MTAQTAVSKEVSEVVAKPPVVTEERGELCMSSNQDLPKPGCNVNNQQDHEGVDDHDHNHDPDNSYVFVSGEDGLSKNLLDNKDFVGENLSVLPNSEAVEVQPVQSDAQSRKLDIENGEIRESLEEGGIGVVEGNGRSTLLDNNVEQDQGNSIGDGTEIHAVTIHALEEQNENSESRADAEIEEDEVQTGKTASTEEVEIEQVQDQNGQTGGTAEAVTRKVEDQTESEVSPTPIENQESHVSVGSVSPTPIENQESHVSVGSDVGLVEIGELNNLSSSVNVSSDCSDKCEDHNNSKSAEEPGLGQESQDVINAVKCESRGFEVSPQEQIEVNLAGEVAENLDCKVPVPNSANLDSDNPSINEEKLVGEVSSQENIEVKSEGEIAETLECKVPVTTFRHSDSEHSAINIEEENTKTELNSDEKENHKCDTSVSNNNQDVIGQGYKEEEMVDKTDLKLETETVSGPVLEEIKDDLPVAHVHHPEEPDTHTDCNGESSAVVNSETEIDVTLPTDSFPTSSSEAREPQKEIEICDPNSVEDVSFSPADGPKSESNVESGLVVKDSMRSCNNSESESALEIVDYEEGKPTSLGDDVHVQTEVSSGNANCAHSPCITADVKLESEVENSSILSSRDMTSESGVALVSEVSNGSTVNGEDMLNISVETKGVENPLDGLAGAEGRSNENMLLQESKDTEKSQINQISTASPESSSADMITGKDTSVEAVTKSFNFLIRIPRFNDEKLREQIMNAQLQVEERTQLRDAIRIQIQKKRANCQTHGIEYEAAKIEDRAARKLVRSKRLEIDSLQSVINRAKNATSIEDIDSRIHNMEHVMQHETLPLKEEKQFIREIKQLKQLREQLSSNMGSQDEIQQALDQRQEVEERLKVLKKELDSLKGKVLKAEAAVMAAGKNYEDENKKVRELQDQFRAADEVRQAAYAQLVSLKKDFFDQNKHFRMYKDAAAAASDYASGKNREALTRHCVNQVSVFRFLLSFDRKSQTLTLYVSIVQVEKIMELWNTNDDFRKEYVKYNARSTVRRLGTFDGRSLGPDEEPPILPGYVDRRVDNLVSRPALSDSVSKHPILELKQETAIKSILVDDKSTKEVAEPKNRVVKTKGPAKSKTINSLETKSDRELTDETEEEEEPVKSKEELELERKAEEVRKQEAEAKLREQRRLEEIAKAKEALERKKRNAEKAQMRAKLRAQKEAEQREKEKEKRLRKKERKAAGAEGSENNDCETDRSSENPVENIKEIDVKENATGVTKRPSKPQHFPKLTKTKSIPPPLRNKNRKKFQQWMWVFLTSLIVVLLFWLGNLSSFTKVNLRRQGPVVS</sequence>
<feature type="region of interest" description="Disordered" evidence="11">
    <location>
        <begin position="30"/>
        <end position="64"/>
    </location>
</feature>
<evidence type="ECO:0000256" key="6">
    <source>
        <dbReference type="ARBA" id="ARBA00022989"/>
    </source>
</evidence>
<feature type="compositionally biased region" description="Basic and acidic residues" evidence="11">
    <location>
        <begin position="518"/>
        <end position="527"/>
    </location>
</feature>
<evidence type="ECO:0000256" key="1">
    <source>
        <dbReference type="ARBA" id="ARBA00004162"/>
    </source>
</evidence>
<keyword evidence="14" id="KW-1185">Reference proteome</keyword>
<evidence type="ECO:0000256" key="10">
    <source>
        <dbReference type="SAM" id="Coils"/>
    </source>
</evidence>
<feature type="compositionally biased region" description="Basic and acidic residues" evidence="11">
    <location>
        <begin position="47"/>
        <end position="62"/>
    </location>
</feature>
<proteinExistence type="inferred from homology"/>
<keyword evidence="8 12" id="KW-0472">Membrane</keyword>
<evidence type="ECO:0000256" key="5">
    <source>
        <dbReference type="ARBA" id="ARBA00022824"/>
    </source>
</evidence>
<evidence type="ECO:0000256" key="2">
    <source>
        <dbReference type="ARBA" id="ARBA00004389"/>
    </source>
</evidence>
<feature type="compositionally biased region" description="Polar residues" evidence="11">
    <location>
        <begin position="508"/>
        <end position="517"/>
    </location>
</feature>
<dbReference type="GO" id="GO:0005789">
    <property type="term" value="C:endoplasmic reticulum membrane"/>
    <property type="evidence" value="ECO:0007669"/>
    <property type="project" value="UniProtKB-SubCell"/>
</dbReference>
<feature type="compositionally biased region" description="Basic and acidic residues" evidence="11">
    <location>
        <begin position="1197"/>
        <end position="1210"/>
    </location>
</feature>
<name>A0A8S0SSU9_OLEEU</name>
<evidence type="ECO:0000256" key="8">
    <source>
        <dbReference type="ARBA" id="ARBA00023136"/>
    </source>
</evidence>
<keyword evidence="6 12" id="KW-1133">Transmembrane helix</keyword>
<keyword evidence="3" id="KW-1003">Cell membrane</keyword>
<keyword evidence="7 10" id="KW-0175">Coiled coil</keyword>
<feature type="compositionally biased region" description="Basic and acidic residues" evidence="11">
    <location>
        <begin position="284"/>
        <end position="298"/>
    </location>
</feature>
<comment type="subcellular location">
    <subcellularLocation>
        <location evidence="1">Cell membrane</location>
        <topology evidence="1">Single-pass membrane protein</topology>
    </subcellularLocation>
    <subcellularLocation>
        <location evidence="2">Endoplasmic reticulum membrane</location>
        <topology evidence="2">Single-pass membrane protein</topology>
    </subcellularLocation>
</comment>
<dbReference type="PANTHER" id="PTHR32219:SF3">
    <property type="entry name" value="CALPONIN-LIKE DOMAIN PROTEIN"/>
    <property type="match status" value="1"/>
</dbReference>
<dbReference type="Gramene" id="OE9A011565T1">
    <property type="protein sequence ID" value="OE9A011565C1"/>
    <property type="gene ID" value="OE9A011565"/>
</dbReference>
<feature type="region of interest" description="Disordered" evidence="11">
    <location>
        <begin position="167"/>
        <end position="247"/>
    </location>
</feature>
<protein>
    <submittedName>
        <fullName evidence="13">Uncharacterized protein</fullName>
    </submittedName>
</protein>